<gene>
    <name evidence="2" type="ORF">KUTeg_012829</name>
</gene>
<feature type="domain" description="Exonuclease" evidence="1">
    <location>
        <begin position="36"/>
        <end position="82"/>
    </location>
</feature>
<sequence>MKVHRCCGLVRTVWKGNGLQTNFEATCEDRQEIVPQLTGILQELVDGKKHLDEVLQDFKEWMKENKLDEEENSFIFVTCGYQVNAFSKNTAVYPKGMMPMLRYLNLPHIGRHHSGIDDCTNIANIVKELIKRGHIFTATGQL</sequence>
<protein>
    <recommendedName>
        <fullName evidence="1">Exonuclease domain-containing protein</fullName>
    </recommendedName>
</protein>
<accession>A0ABQ9EWT7</accession>
<comment type="caution">
    <text evidence="2">The sequence shown here is derived from an EMBL/GenBank/DDBJ whole genome shotgun (WGS) entry which is preliminary data.</text>
</comment>
<dbReference type="Pfam" id="PF00929">
    <property type="entry name" value="RNase_T"/>
    <property type="match status" value="1"/>
</dbReference>
<reference evidence="2 3" key="1">
    <citation type="submission" date="2022-12" db="EMBL/GenBank/DDBJ databases">
        <title>Chromosome-level genome of Tegillarca granosa.</title>
        <authorList>
            <person name="Kim J."/>
        </authorList>
    </citation>
    <scope>NUCLEOTIDE SEQUENCE [LARGE SCALE GENOMIC DNA]</scope>
    <source>
        <strain evidence="2">Teg-2019</strain>
        <tissue evidence="2">Adductor muscle</tissue>
    </source>
</reference>
<evidence type="ECO:0000313" key="2">
    <source>
        <dbReference type="EMBL" id="KAJ8309622.1"/>
    </source>
</evidence>
<dbReference type="PANTHER" id="PTHR23044:SF61">
    <property type="entry name" value="3'-5' EXORIBONUCLEASE 1-RELATED"/>
    <property type="match status" value="1"/>
</dbReference>
<dbReference type="InterPro" id="IPR051274">
    <property type="entry name" value="3-5_Exoribonuclease"/>
</dbReference>
<dbReference type="EMBL" id="JARBDR010000648">
    <property type="protein sequence ID" value="KAJ8309622.1"/>
    <property type="molecule type" value="Genomic_DNA"/>
</dbReference>
<dbReference type="InterPro" id="IPR013520">
    <property type="entry name" value="Ribonucl_H"/>
</dbReference>
<evidence type="ECO:0000259" key="1">
    <source>
        <dbReference type="Pfam" id="PF00929"/>
    </source>
</evidence>
<evidence type="ECO:0000313" key="3">
    <source>
        <dbReference type="Proteomes" id="UP001217089"/>
    </source>
</evidence>
<dbReference type="Gene3D" id="3.30.420.10">
    <property type="entry name" value="Ribonuclease H-like superfamily/Ribonuclease H"/>
    <property type="match status" value="2"/>
</dbReference>
<dbReference type="SUPFAM" id="SSF53098">
    <property type="entry name" value="Ribonuclease H-like"/>
    <property type="match status" value="1"/>
</dbReference>
<keyword evidence="3" id="KW-1185">Reference proteome</keyword>
<dbReference type="InterPro" id="IPR036397">
    <property type="entry name" value="RNaseH_sf"/>
</dbReference>
<dbReference type="PANTHER" id="PTHR23044">
    <property type="entry name" value="3'-5' EXONUCLEASE ERI1-RELATED"/>
    <property type="match status" value="1"/>
</dbReference>
<organism evidence="2 3">
    <name type="scientific">Tegillarca granosa</name>
    <name type="common">Malaysian cockle</name>
    <name type="synonym">Anadara granosa</name>
    <dbReference type="NCBI Taxonomy" id="220873"/>
    <lineage>
        <taxon>Eukaryota</taxon>
        <taxon>Metazoa</taxon>
        <taxon>Spiralia</taxon>
        <taxon>Lophotrochozoa</taxon>
        <taxon>Mollusca</taxon>
        <taxon>Bivalvia</taxon>
        <taxon>Autobranchia</taxon>
        <taxon>Pteriomorphia</taxon>
        <taxon>Arcoida</taxon>
        <taxon>Arcoidea</taxon>
        <taxon>Arcidae</taxon>
        <taxon>Tegillarca</taxon>
    </lineage>
</organism>
<proteinExistence type="predicted"/>
<dbReference type="InterPro" id="IPR012337">
    <property type="entry name" value="RNaseH-like_sf"/>
</dbReference>
<dbReference type="Proteomes" id="UP001217089">
    <property type="component" value="Unassembled WGS sequence"/>
</dbReference>
<name>A0ABQ9EWT7_TEGGR</name>